<dbReference type="EMBL" id="AEYP01027547">
    <property type="status" value="NOT_ANNOTATED_CDS"/>
    <property type="molecule type" value="Genomic_DNA"/>
</dbReference>
<evidence type="ECO:0000256" key="1">
    <source>
        <dbReference type="SAM" id="MobiDB-lite"/>
    </source>
</evidence>
<dbReference type="AlphaFoldDB" id="M3YT57"/>
<dbReference type="InParanoid" id="M3YT57"/>
<feature type="region of interest" description="Disordered" evidence="1">
    <location>
        <begin position="1"/>
        <end position="22"/>
    </location>
</feature>
<name>M3YT57_MUSPF</name>
<sequence>DPDQGCWGEGCRGHSVSRRASVSWGAVREGREGPELLQEEAALRSAAGGGQAAEGRGPAVARRVGVPTQSFASNGGAPASGPAAIPQPAPWSPHKAKPLEQSHTHLP</sequence>
<dbReference type="HOGENOM" id="CLU_2215921_0_0_1"/>
<proteinExistence type="predicted"/>
<protein>
    <submittedName>
        <fullName evidence="2">Uncharacterized protein</fullName>
    </submittedName>
</protein>
<accession>M3YT57</accession>
<feature type="region of interest" description="Disordered" evidence="1">
    <location>
        <begin position="43"/>
        <end position="107"/>
    </location>
</feature>
<reference evidence="2" key="1">
    <citation type="submission" date="2024-06" db="UniProtKB">
        <authorList>
            <consortium name="Ensembl"/>
        </authorList>
    </citation>
    <scope>IDENTIFICATION</scope>
</reference>
<feature type="compositionally biased region" description="Basic and acidic residues" evidence="1">
    <location>
        <begin position="97"/>
        <end position="107"/>
    </location>
</feature>
<feature type="compositionally biased region" description="Low complexity" evidence="1">
    <location>
        <begin position="70"/>
        <end position="84"/>
    </location>
</feature>
<organism evidence="2">
    <name type="scientific">Mustela putorius furo</name>
    <name type="common">European domestic ferret</name>
    <name type="synonym">Mustela furo</name>
    <dbReference type="NCBI Taxonomy" id="9669"/>
    <lineage>
        <taxon>Eukaryota</taxon>
        <taxon>Metazoa</taxon>
        <taxon>Chordata</taxon>
        <taxon>Craniata</taxon>
        <taxon>Vertebrata</taxon>
        <taxon>Euteleostomi</taxon>
        <taxon>Mammalia</taxon>
        <taxon>Eutheria</taxon>
        <taxon>Laurasiatheria</taxon>
        <taxon>Carnivora</taxon>
        <taxon>Caniformia</taxon>
        <taxon>Musteloidea</taxon>
        <taxon>Mustelidae</taxon>
        <taxon>Mustelinae</taxon>
        <taxon>Mustela</taxon>
    </lineage>
</organism>
<dbReference type="Ensembl" id="ENSMPUT00000014750.1">
    <property type="protein sequence ID" value="ENSMPUP00000014517.1"/>
    <property type="gene ID" value="ENSMPUG00000014626.1"/>
</dbReference>
<evidence type="ECO:0000313" key="2">
    <source>
        <dbReference type="Ensembl" id="ENSMPUP00000014517.1"/>
    </source>
</evidence>